<evidence type="ECO:0000256" key="2">
    <source>
        <dbReference type="ARBA" id="ARBA00022448"/>
    </source>
</evidence>
<feature type="domain" description="ABC transporter" evidence="9">
    <location>
        <begin position="387"/>
        <end position="591"/>
    </location>
</feature>
<feature type="transmembrane region" description="Helical" evidence="8">
    <location>
        <begin position="297"/>
        <end position="319"/>
    </location>
</feature>
<comment type="subcellular location">
    <subcellularLocation>
        <location evidence="1">Cell membrane</location>
        <topology evidence="1">Multi-pass membrane protein</topology>
    </subcellularLocation>
</comment>
<evidence type="ECO:0000256" key="7">
    <source>
        <dbReference type="ARBA" id="ARBA00023136"/>
    </source>
</evidence>
<dbReference type="Gene3D" id="3.40.50.300">
    <property type="entry name" value="P-loop containing nucleotide triphosphate hydrolases"/>
    <property type="match status" value="1"/>
</dbReference>
<evidence type="ECO:0000313" key="12">
    <source>
        <dbReference type="Proteomes" id="UP000824150"/>
    </source>
</evidence>
<dbReference type="GO" id="GO:0016887">
    <property type="term" value="F:ATP hydrolysis activity"/>
    <property type="evidence" value="ECO:0007669"/>
    <property type="project" value="InterPro"/>
</dbReference>
<feature type="transmembrane region" description="Helical" evidence="8">
    <location>
        <begin position="49"/>
        <end position="72"/>
    </location>
</feature>
<comment type="caution">
    <text evidence="11">The sequence shown here is derived from an EMBL/GenBank/DDBJ whole genome shotgun (WGS) entry which is preliminary data.</text>
</comment>
<evidence type="ECO:0000256" key="4">
    <source>
        <dbReference type="ARBA" id="ARBA00022741"/>
    </source>
</evidence>
<evidence type="ECO:0000259" key="9">
    <source>
        <dbReference type="PROSITE" id="PS50893"/>
    </source>
</evidence>
<dbReference type="GO" id="GO:0140359">
    <property type="term" value="F:ABC-type transporter activity"/>
    <property type="evidence" value="ECO:0007669"/>
    <property type="project" value="InterPro"/>
</dbReference>
<dbReference type="CDD" id="cd03223">
    <property type="entry name" value="ABCD_peroxisomal_ALDP"/>
    <property type="match status" value="1"/>
</dbReference>
<keyword evidence="5 11" id="KW-0067">ATP-binding</keyword>
<dbReference type="AlphaFoldDB" id="A0A9E2NRX1"/>
<feature type="transmembrane region" description="Helical" evidence="8">
    <location>
        <begin position="92"/>
        <end position="112"/>
    </location>
</feature>
<reference evidence="11" key="2">
    <citation type="submission" date="2021-04" db="EMBL/GenBank/DDBJ databases">
        <authorList>
            <person name="Gilroy R."/>
        </authorList>
    </citation>
    <scope>NUCLEOTIDE SEQUENCE</scope>
    <source>
        <strain evidence="11">687</strain>
    </source>
</reference>
<dbReference type="SMART" id="SM00382">
    <property type="entry name" value="AAA"/>
    <property type="match status" value="1"/>
</dbReference>
<keyword evidence="2" id="KW-0813">Transport</keyword>
<feature type="transmembrane region" description="Helical" evidence="8">
    <location>
        <begin position="210"/>
        <end position="230"/>
    </location>
</feature>
<gene>
    <name evidence="11" type="ORF">IAA31_03800</name>
</gene>
<evidence type="ECO:0000259" key="10">
    <source>
        <dbReference type="PROSITE" id="PS50929"/>
    </source>
</evidence>
<keyword evidence="7 8" id="KW-0472">Membrane</keyword>
<keyword evidence="3 8" id="KW-0812">Transmembrane</keyword>
<dbReference type="InterPro" id="IPR011527">
    <property type="entry name" value="ABC1_TM_dom"/>
</dbReference>
<dbReference type="Pfam" id="PF06472">
    <property type="entry name" value="ABC_membrane_2"/>
    <property type="match status" value="1"/>
</dbReference>
<evidence type="ECO:0000256" key="8">
    <source>
        <dbReference type="SAM" id="Phobius"/>
    </source>
</evidence>
<evidence type="ECO:0000256" key="3">
    <source>
        <dbReference type="ARBA" id="ARBA00022692"/>
    </source>
</evidence>
<feature type="transmembrane region" description="Helical" evidence="8">
    <location>
        <begin position="161"/>
        <end position="190"/>
    </location>
</feature>
<dbReference type="PANTHER" id="PTHR11384:SF59">
    <property type="entry name" value="LYSOSOMAL COBALAMIN TRANSPORTER ABCD4"/>
    <property type="match status" value="1"/>
</dbReference>
<sequence length="591" mass="66868">MFKFSLFSRTERQELQERRVDSLPLKISLQSFLRILTPFWTSRDSIKSWVVMGLIIALTAGSIFIATSINTWYKEFWDTIQQYDVDAFGSQILVFVGLASVHVLVSVYKSYLCSKLAIDWRRWLTGKVMNEWLEHSTYYKLQLTDKNTDNPDQRIADDLNLYVTSTIALFLGTATDLAMVVTFSIVLWDLSTAVDFTLWNGYVLHLPDGYLFYLALIYAIVGTAVTFLLGKPLVKLNFRQQRYEADFRFSLIRVRENAESIALYQGQKEENLTLRERFAAVVKNYILLINCQKRLNFLILGYAQTAVLFPILIAAPLYFAKIITMGSIMQINSAFGNVQSALSTLVNNFSSWAALKAVVDRLALFYDGMEQTENIACLKPHYGGNDFSVAHLQVSTSRQEILAQDISFKLQPGQSLLIRGKSGCGKSTLMRAIAGIWPYAHGEVTMPDNGRVLFLSQRPYLPQGSLRQAAGYPGAPEHAGQTERYFAALGLSHLIPLLDKVDLWDHILSLGEQQRVAFVRALILKPQVLFLDEASSALDEPTEKLCYELIHQELPHSILVSVGHRQTLVAQHEFSLSCVDSRNWNWATLKA</sequence>
<dbReference type="GO" id="GO:0005886">
    <property type="term" value="C:plasma membrane"/>
    <property type="evidence" value="ECO:0007669"/>
    <property type="project" value="UniProtKB-SubCell"/>
</dbReference>
<dbReference type="InterPro" id="IPR050835">
    <property type="entry name" value="ABC_transporter_sub-D"/>
</dbReference>
<keyword evidence="4" id="KW-0547">Nucleotide-binding</keyword>
<feature type="domain" description="ABC transmembrane type-1" evidence="10">
    <location>
        <begin position="54"/>
        <end position="354"/>
    </location>
</feature>
<organism evidence="11 12">
    <name type="scientific">Candidatus Anaerobiospirillum merdipullorum</name>
    <dbReference type="NCBI Taxonomy" id="2838450"/>
    <lineage>
        <taxon>Bacteria</taxon>
        <taxon>Pseudomonadati</taxon>
        <taxon>Pseudomonadota</taxon>
        <taxon>Gammaproteobacteria</taxon>
        <taxon>Aeromonadales</taxon>
        <taxon>Succinivibrionaceae</taxon>
        <taxon>Anaerobiospirillum</taxon>
    </lineage>
</organism>
<dbReference type="PROSITE" id="PS50893">
    <property type="entry name" value="ABC_TRANSPORTER_2"/>
    <property type="match status" value="1"/>
</dbReference>
<proteinExistence type="predicted"/>
<reference evidence="11" key="1">
    <citation type="journal article" date="2021" name="PeerJ">
        <title>Extensive microbial diversity within the chicken gut microbiome revealed by metagenomics and culture.</title>
        <authorList>
            <person name="Gilroy R."/>
            <person name="Ravi A."/>
            <person name="Getino M."/>
            <person name="Pursley I."/>
            <person name="Horton D.L."/>
            <person name="Alikhan N.F."/>
            <person name="Baker D."/>
            <person name="Gharbi K."/>
            <person name="Hall N."/>
            <person name="Watson M."/>
            <person name="Adriaenssens E.M."/>
            <person name="Foster-Nyarko E."/>
            <person name="Jarju S."/>
            <person name="Secka A."/>
            <person name="Antonio M."/>
            <person name="Oren A."/>
            <person name="Chaudhuri R.R."/>
            <person name="La Ragione R."/>
            <person name="Hildebrand F."/>
            <person name="Pallen M.J."/>
        </authorList>
    </citation>
    <scope>NUCLEOTIDE SEQUENCE</scope>
    <source>
        <strain evidence="11">687</strain>
    </source>
</reference>
<dbReference type="Gene3D" id="1.20.1560.10">
    <property type="entry name" value="ABC transporter type 1, transmembrane domain"/>
    <property type="match status" value="1"/>
</dbReference>
<dbReference type="Pfam" id="PF00005">
    <property type="entry name" value="ABC_tran"/>
    <property type="match status" value="1"/>
</dbReference>
<dbReference type="PROSITE" id="PS00211">
    <property type="entry name" value="ABC_TRANSPORTER_1"/>
    <property type="match status" value="1"/>
</dbReference>
<evidence type="ECO:0000256" key="5">
    <source>
        <dbReference type="ARBA" id="ARBA00022840"/>
    </source>
</evidence>
<dbReference type="EMBL" id="JAHLFG010000039">
    <property type="protein sequence ID" value="MBU3826596.1"/>
    <property type="molecule type" value="Genomic_DNA"/>
</dbReference>
<dbReference type="SUPFAM" id="SSF52540">
    <property type="entry name" value="P-loop containing nucleoside triphosphate hydrolases"/>
    <property type="match status" value="1"/>
</dbReference>
<dbReference type="InterPro" id="IPR036640">
    <property type="entry name" value="ABC1_TM_sf"/>
</dbReference>
<evidence type="ECO:0000256" key="1">
    <source>
        <dbReference type="ARBA" id="ARBA00004651"/>
    </source>
</evidence>
<accession>A0A9E2NRX1</accession>
<dbReference type="InterPro" id="IPR003439">
    <property type="entry name" value="ABC_transporter-like_ATP-bd"/>
</dbReference>
<evidence type="ECO:0000313" key="11">
    <source>
        <dbReference type="EMBL" id="MBU3826596.1"/>
    </source>
</evidence>
<name>A0A9E2NRX1_9GAMM</name>
<dbReference type="PANTHER" id="PTHR11384">
    <property type="entry name" value="ATP-BINDING CASSETTE, SUB-FAMILY D MEMBER"/>
    <property type="match status" value="1"/>
</dbReference>
<dbReference type="InterPro" id="IPR017871">
    <property type="entry name" value="ABC_transporter-like_CS"/>
</dbReference>
<dbReference type="SUPFAM" id="SSF90123">
    <property type="entry name" value="ABC transporter transmembrane region"/>
    <property type="match status" value="1"/>
</dbReference>
<dbReference type="InterPro" id="IPR003593">
    <property type="entry name" value="AAA+_ATPase"/>
</dbReference>
<dbReference type="InterPro" id="IPR027417">
    <property type="entry name" value="P-loop_NTPase"/>
</dbReference>
<keyword evidence="6 8" id="KW-1133">Transmembrane helix</keyword>
<protein>
    <submittedName>
        <fullName evidence="11">ABC transporter ATP-binding protein/permease</fullName>
    </submittedName>
</protein>
<dbReference type="GO" id="GO:0005524">
    <property type="term" value="F:ATP binding"/>
    <property type="evidence" value="ECO:0007669"/>
    <property type="project" value="UniProtKB-KW"/>
</dbReference>
<dbReference type="PROSITE" id="PS50929">
    <property type="entry name" value="ABC_TM1F"/>
    <property type="match status" value="1"/>
</dbReference>
<evidence type="ECO:0000256" key="6">
    <source>
        <dbReference type="ARBA" id="ARBA00022989"/>
    </source>
</evidence>
<dbReference type="Proteomes" id="UP000824150">
    <property type="component" value="Unassembled WGS sequence"/>
</dbReference>